<dbReference type="Pfam" id="PF02798">
    <property type="entry name" value="GST_N"/>
    <property type="match status" value="1"/>
</dbReference>
<dbReference type="PANTHER" id="PTHR11571">
    <property type="entry name" value="GLUTATHIONE S-TRANSFERASE"/>
    <property type="match status" value="1"/>
</dbReference>
<dbReference type="InterPro" id="IPR050213">
    <property type="entry name" value="GST_superfamily"/>
</dbReference>
<dbReference type="Gene3D" id="3.40.30.10">
    <property type="entry name" value="Glutaredoxin"/>
    <property type="match status" value="1"/>
</dbReference>
<dbReference type="SUPFAM" id="SSF47616">
    <property type="entry name" value="GST C-terminal domain-like"/>
    <property type="match status" value="1"/>
</dbReference>
<evidence type="ECO:0000256" key="6">
    <source>
        <dbReference type="SAM" id="MobiDB-lite"/>
    </source>
</evidence>
<dbReference type="PANTHER" id="PTHR11571:SF141">
    <property type="entry name" value="GLUTATHIONE S-TRANSFERASE"/>
    <property type="match status" value="1"/>
</dbReference>
<feature type="compositionally biased region" description="Basic residues" evidence="6">
    <location>
        <begin position="1"/>
        <end position="11"/>
    </location>
</feature>
<sequence length="319" mass="37140">MEFSKPFRKKPQSSVNNADQIGEDQNHKREEKEERKENNEEPNSEKQERSNFWAIKTTEVITASDLALTDSIDTNWTDVKNLHIRCQSSTRFKRWTRLICSERQPEGDNGVSFSEMAGQLKLAYFDVKGLGEMIRITLRDNKIDFTDELVARDDWPKLKPQMAFGQLPCLYDGGKQIVQSGAIMRHLARRYDLYGSPDEMDWVDQLYDQGKDILTKLNQMIYREYEKKDSFIKTTLPEELEKIEKRIKGKQFFVGNKPTIVDYSIFSLLEQILALEPHGLDHFPSLKAFHDNFASRPNLKPYLHSSEYKSRPFTASGKL</sequence>
<dbReference type="SFLD" id="SFLDG01205">
    <property type="entry name" value="AMPS.1"/>
    <property type="match status" value="1"/>
</dbReference>
<name>A0A5S6Q1X0_TRIMR</name>
<dbReference type="Pfam" id="PF14497">
    <property type="entry name" value="GST_C_3"/>
    <property type="match status" value="1"/>
</dbReference>
<dbReference type="InterPro" id="IPR004045">
    <property type="entry name" value="Glutathione_S-Trfase_N"/>
</dbReference>
<dbReference type="Gene3D" id="1.20.1050.10">
    <property type="match status" value="1"/>
</dbReference>
<feature type="compositionally biased region" description="Basic and acidic residues" evidence="6">
    <location>
        <begin position="24"/>
        <end position="49"/>
    </location>
</feature>
<dbReference type="PRINTS" id="PR01268">
    <property type="entry name" value="GSTRNSFRASEP"/>
</dbReference>
<proteinExistence type="inferred from homology"/>
<keyword evidence="4" id="KW-0808">Transferase</keyword>
<dbReference type="GO" id="GO:0005829">
    <property type="term" value="C:cytosol"/>
    <property type="evidence" value="ECO:0007669"/>
    <property type="project" value="TreeGrafter"/>
</dbReference>
<evidence type="ECO:0000256" key="2">
    <source>
        <dbReference type="ARBA" id="ARBA00011738"/>
    </source>
</evidence>
<protein>
    <recommendedName>
        <fullName evidence="3">glutathione transferase</fullName>
        <ecNumber evidence="3">2.5.1.18</ecNumber>
    </recommendedName>
    <alternativeName>
        <fullName evidence="5">GST class-pi</fullName>
    </alternativeName>
</protein>
<evidence type="ECO:0000313" key="9">
    <source>
        <dbReference type="Proteomes" id="UP000046395"/>
    </source>
</evidence>
<dbReference type="PROSITE" id="PS50405">
    <property type="entry name" value="GST_CTER"/>
    <property type="match status" value="1"/>
</dbReference>
<reference evidence="10" key="1">
    <citation type="submission" date="2019-12" db="UniProtKB">
        <authorList>
            <consortium name="WormBaseParasite"/>
        </authorList>
    </citation>
    <scope>IDENTIFICATION</scope>
</reference>
<dbReference type="InterPro" id="IPR004046">
    <property type="entry name" value="GST_C"/>
</dbReference>
<dbReference type="GO" id="GO:0006749">
    <property type="term" value="P:glutathione metabolic process"/>
    <property type="evidence" value="ECO:0007669"/>
    <property type="project" value="TreeGrafter"/>
</dbReference>
<dbReference type="InterPro" id="IPR003082">
    <property type="entry name" value="GST_pi"/>
</dbReference>
<dbReference type="InterPro" id="IPR036249">
    <property type="entry name" value="Thioredoxin-like_sf"/>
</dbReference>
<dbReference type="STRING" id="70415.A0A5S6Q1X0"/>
<dbReference type="GO" id="GO:0004364">
    <property type="term" value="F:glutathione transferase activity"/>
    <property type="evidence" value="ECO:0007669"/>
    <property type="project" value="UniProtKB-EC"/>
</dbReference>
<evidence type="ECO:0000256" key="3">
    <source>
        <dbReference type="ARBA" id="ARBA00012452"/>
    </source>
</evidence>
<feature type="domain" description="GST N-terminal" evidence="7">
    <location>
        <begin position="118"/>
        <end position="195"/>
    </location>
</feature>
<keyword evidence="9" id="KW-1185">Reference proteome</keyword>
<dbReference type="EC" id="2.5.1.18" evidence="3"/>
<dbReference type="WBParaSite" id="TMUE_0000000957.1">
    <property type="protein sequence ID" value="TMUE_0000000957.1"/>
    <property type="gene ID" value="WBGene00296877"/>
</dbReference>
<dbReference type="SFLD" id="SFLDS00019">
    <property type="entry name" value="Glutathione_Transferase_(cytos"/>
    <property type="match status" value="1"/>
</dbReference>
<dbReference type="SFLD" id="SFLDG00363">
    <property type="entry name" value="AMPS_(cytGST):_Alpha-__Mu-__Pi"/>
    <property type="match status" value="1"/>
</dbReference>
<accession>A0A5S6Q1X0</accession>
<comment type="subunit">
    <text evidence="2">Homodimer.</text>
</comment>
<evidence type="ECO:0000259" key="8">
    <source>
        <dbReference type="PROSITE" id="PS50405"/>
    </source>
</evidence>
<dbReference type="InterPro" id="IPR036282">
    <property type="entry name" value="Glutathione-S-Trfase_C_sf"/>
</dbReference>
<evidence type="ECO:0000313" key="10">
    <source>
        <dbReference type="WBParaSite" id="TMUE_0000000957.1"/>
    </source>
</evidence>
<evidence type="ECO:0000259" key="7">
    <source>
        <dbReference type="PROSITE" id="PS50404"/>
    </source>
</evidence>
<dbReference type="AlphaFoldDB" id="A0A5S6Q1X0"/>
<dbReference type="InterPro" id="IPR010987">
    <property type="entry name" value="Glutathione-S-Trfase_C-like"/>
</dbReference>
<dbReference type="PROSITE" id="PS50404">
    <property type="entry name" value="GST_NTER"/>
    <property type="match status" value="1"/>
</dbReference>
<dbReference type="SUPFAM" id="SSF52833">
    <property type="entry name" value="Thioredoxin-like"/>
    <property type="match status" value="1"/>
</dbReference>
<evidence type="ECO:0000256" key="4">
    <source>
        <dbReference type="ARBA" id="ARBA00022679"/>
    </source>
</evidence>
<evidence type="ECO:0000256" key="5">
    <source>
        <dbReference type="ARBA" id="ARBA00032759"/>
    </source>
</evidence>
<dbReference type="Proteomes" id="UP000046395">
    <property type="component" value="Unassembled WGS sequence"/>
</dbReference>
<feature type="region of interest" description="Disordered" evidence="6">
    <location>
        <begin position="1"/>
        <end position="51"/>
    </location>
</feature>
<comment type="similarity">
    <text evidence="1">Belongs to the GST superfamily. Pi family.</text>
</comment>
<dbReference type="InterPro" id="IPR040079">
    <property type="entry name" value="Glutathione_S-Trfase"/>
</dbReference>
<dbReference type="FunFam" id="3.40.30.10:FF:000168">
    <property type="entry name" value="Glutathione S-transferase 2"/>
    <property type="match status" value="1"/>
</dbReference>
<organism evidence="9 10">
    <name type="scientific">Trichuris muris</name>
    <name type="common">Mouse whipworm</name>
    <dbReference type="NCBI Taxonomy" id="70415"/>
    <lineage>
        <taxon>Eukaryota</taxon>
        <taxon>Metazoa</taxon>
        <taxon>Ecdysozoa</taxon>
        <taxon>Nematoda</taxon>
        <taxon>Enoplea</taxon>
        <taxon>Dorylaimia</taxon>
        <taxon>Trichinellida</taxon>
        <taxon>Trichuridae</taxon>
        <taxon>Trichuris</taxon>
    </lineage>
</organism>
<evidence type="ECO:0000256" key="1">
    <source>
        <dbReference type="ARBA" id="ARBA00007297"/>
    </source>
</evidence>
<feature type="domain" description="GST C-terminal" evidence="8">
    <location>
        <begin position="196"/>
        <end position="313"/>
    </location>
</feature>
<dbReference type="FunFam" id="1.20.1050.10:FF:000020">
    <property type="entry name" value="Glutathione S-transferase P 1"/>
    <property type="match status" value="1"/>
</dbReference>